<feature type="domain" description="Cadherin" evidence="12">
    <location>
        <begin position="202"/>
        <end position="299"/>
    </location>
</feature>
<evidence type="ECO:0000256" key="8">
    <source>
        <dbReference type="ARBA" id="ARBA00022989"/>
    </source>
</evidence>
<keyword evidence="4" id="KW-0732">Signal</keyword>
<evidence type="ECO:0000256" key="5">
    <source>
        <dbReference type="ARBA" id="ARBA00022737"/>
    </source>
</evidence>
<dbReference type="Pfam" id="PF00028">
    <property type="entry name" value="Cadherin"/>
    <property type="match status" value="5"/>
</dbReference>
<dbReference type="SMART" id="SM00112">
    <property type="entry name" value="CA"/>
    <property type="match status" value="6"/>
</dbReference>
<dbReference type="InterPro" id="IPR002126">
    <property type="entry name" value="Cadherin-like_dom"/>
</dbReference>
<evidence type="ECO:0000313" key="13">
    <source>
        <dbReference type="EMBL" id="VDD96924.1"/>
    </source>
</evidence>
<dbReference type="PROSITE" id="PS00232">
    <property type="entry name" value="CADHERIN_1"/>
    <property type="match status" value="2"/>
</dbReference>
<feature type="domain" description="Cadherin" evidence="12">
    <location>
        <begin position="101"/>
        <end position="201"/>
    </location>
</feature>
<evidence type="ECO:0000259" key="12">
    <source>
        <dbReference type="PROSITE" id="PS50268"/>
    </source>
</evidence>
<dbReference type="GO" id="GO:0005886">
    <property type="term" value="C:plasma membrane"/>
    <property type="evidence" value="ECO:0007669"/>
    <property type="project" value="InterPro"/>
</dbReference>
<dbReference type="WBParaSite" id="EVEC_0001248001-mRNA-1">
    <property type="protein sequence ID" value="EVEC_0001248001-mRNA-1"/>
    <property type="gene ID" value="EVEC_0001248001"/>
</dbReference>
<name>A0A0N4VND0_ENTVE</name>
<evidence type="ECO:0000256" key="3">
    <source>
        <dbReference type="ARBA" id="ARBA00022692"/>
    </source>
</evidence>
<evidence type="ECO:0000256" key="9">
    <source>
        <dbReference type="ARBA" id="ARBA00023136"/>
    </source>
</evidence>
<evidence type="ECO:0000256" key="1">
    <source>
        <dbReference type="ARBA" id="ARBA00004167"/>
    </source>
</evidence>
<evidence type="ECO:0000256" key="4">
    <source>
        <dbReference type="ARBA" id="ARBA00022729"/>
    </source>
</evidence>
<dbReference type="PANTHER" id="PTHR24025">
    <property type="entry name" value="DESMOGLEIN FAMILY MEMBER"/>
    <property type="match status" value="1"/>
</dbReference>
<keyword evidence="14" id="KW-1185">Reference proteome</keyword>
<feature type="domain" description="Cadherin" evidence="12">
    <location>
        <begin position="517"/>
        <end position="613"/>
    </location>
</feature>
<dbReference type="Proteomes" id="UP000274131">
    <property type="component" value="Unassembled WGS sequence"/>
</dbReference>
<dbReference type="PANTHER" id="PTHR24025:SF23">
    <property type="entry name" value="NEURAL-CADHERIN"/>
    <property type="match status" value="1"/>
</dbReference>
<reference evidence="15" key="1">
    <citation type="submission" date="2017-02" db="UniProtKB">
        <authorList>
            <consortium name="WormBaseParasite"/>
        </authorList>
    </citation>
    <scope>IDENTIFICATION</scope>
</reference>
<evidence type="ECO:0000256" key="11">
    <source>
        <dbReference type="PROSITE-ProRule" id="PRU00043"/>
    </source>
</evidence>
<feature type="domain" description="Cadherin" evidence="12">
    <location>
        <begin position="300"/>
        <end position="404"/>
    </location>
</feature>
<keyword evidence="5" id="KW-0677">Repeat</keyword>
<dbReference type="InterPro" id="IPR020894">
    <property type="entry name" value="Cadherin_CS"/>
</dbReference>
<keyword evidence="6 11" id="KW-0106">Calcium</keyword>
<keyword evidence="8" id="KW-1133">Transmembrane helix</keyword>
<dbReference type="GO" id="GO:0007156">
    <property type="term" value="P:homophilic cell adhesion via plasma membrane adhesion molecules"/>
    <property type="evidence" value="ECO:0007669"/>
    <property type="project" value="InterPro"/>
</dbReference>
<dbReference type="Gene3D" id="2.60.40.60">
    <property type="entry name" value="Cadherins"/>
    <property type="match status" value="6"/>
</dbReference>
<dbReference type="AlphaFoldDB" id="A0A0N4VND0"/>
<reference evidence="13 14" key="2">
    <citation type="submission" date="2018-10" db="EMBL/GenBank/DDBJ databases">
        <authorList>
            <consortium name="Pathogen Informatics"/>
        </authorList>
    </citation>
    <scope>NUCLEOTIDE SEQUENCE [LARGE SCALE GENOMIC DNA]</scope>
</reference>
<dbReference type="OrthoDB" id="6252479at2759"/>
<dbReference type="EMBL" id="UXUI01012484">
    <property type="protein sequence ID" value="VDD96924.1"/>
    <property type="molecule type" value="Genomic_DNA"/>
</dbReference>
<feature type="domain" description="Cadherin" evidence="12">
    <location>
        <begin position="405"/>
        <end position="507"/>
    </location>
</feature>
<evidence type="ECO:0000256" key="2">
    <source>
        <dbReference type="ARBA" id="ARBA00022536"/>
    </source>
</evidence>
<dbReference type="GO" id="GO:0005509">
    <property type="term" value="F:calcium ion binding"/>
    <property type="evidence" value="ECO:0007669"/>
    <property type="project" value="UniProtKB-UniRule"/>
</dbReference>
<proteinExistence type="predicted"/>
<keyword evidence="2" id="KW-0245">EGF-like domain</keyword>
<dbReference type="FunFam" id="2.60.40.60:FF:000104">
    <property type="entry name" value="cadherin-23 isoform X1"/>
    <property type="match status" value="1"/>
</dbReference>
<evidence type="ECO:0000313" key="15">
    <source>
        <dbReference type="WBParaSite" id="EVEC_0001248001-mRNA-1"/>
    </source>
</evidence>
<accession>A0A0N4VND0</accession>
<dbReference type="CDD" id="cd11304">
    <property type="entry name" value="Cadherin_repeat"/>
    <property type="match status" value="6"/>
</dbReference>
<dbReference type="FunFam" id="2.60.40.60:FF:000020">
    <property type="entry name" value="Dachsous cadherin-related 1b"/>
    <property type="match status" value="1"/>
</dbReference>
<keyword evidence="9" id="KW-0472">Membrane</keyword>
<sequence length="616" mass="68333">MKKERRKNGKKKLPQLGKHVSATGACGTLTGLRYSLRESSTSQTFSIDEQRGKICVINPLDYEVAAKYQLIVVANDQNGQVGYSIVNFHVEDVNDNTPVFSPSDYYVAVRKNIEAGSLVLLLSATDADQGAYGQIVFLIADGANDDFYIESNTGYLYVKRPLTREKYDISVQAKDGGGLYSDEKAHIYVTVVSPTVPVPQFTSSLYKLVVSEDVLPGIAIGNIEAAGPYPIRYSIRSGDPHQLFTVEPDTGRILVGRMLDADVSRSILLNVQARMNGGGTNYSQVLIDMTDVNDNDPVFAMDRVEVNVPEDFPIHTPFFAVHATDADYEKNGEITYFIVSTHPLCPVSVRPLTGELMLTANLDYEAVRNYQLVIRAKDRGIPPRSSDITVIINVADANDNAPVFEAQHYVVKVPEDIQIMAEIFTIKAIDADAGENARVRYKISGENDDFGIHSSSGRIFVKNPLDRERKGVYNYTISAMDHGEPQLSSNATLEIVLLDINDNSPRCINTSTFVFNDNMEVGEVFGTLRAIDPDDGENGTVTYRLQNSDLNFDINKQGEISLKRKMPQMEAIKDYRLSVIASDNGMETRSTVCQIKIGFERVQSKVVFHEPLNKYI</sequence>
<protein>
    <submittedName>
        <fullName evidence="15">CA domain-containing protein</fullName>
    </submittedName>
</protein>
<evidence type="ECO:0000256" key="6">
    <source>
        <dbReference type="ARBA" id="ARBA00022837"/>
    </source>
</evidence>
<evidence type="ECO:0000313" key="14">
    <source>
        <dbReference type="Proteomes" id="UP000274131"/>
    </source>
</evidence>
<dbReference type="FunFam" id="2.60.40.60:FF:000058">
    <property type="entry name" value="FAT atypical cadherin 3"/>
    <property type="match status" value="1"/>
</dbReference>
<dbReference type="PRINTS" id="PR00205">
    <property type="entry name" value="CADHERIN"/>
</dbReference>
<keyword evidence="10" id="KW-1015">Disulfide bond</keyword>
<dbReference type="SUPFAM" id="SSF49313">
    <property type="entry name" value="Cadherin-like"/>
    <property type="match status" value="6"/>
</dbReference>
<evidence type="ECO:0000256" key="7">
    <source>
        <dbReference type="ARBA" id="ARBA00022889"/>
    </source>
</evidence>
<dbReference type="PROSITE" id="PS50268">
    <property type="entry name" value="CADHERIN_2"/>
    <property type="match status" value="6"/>
</dbReference>
<dbReference type="InterPro" id="IPR015919">
    <property type="entry name" value="Cadherin-like_sf"/>
</dbReference>
<keyword evidence="7" id="KW-0130">Cell adhesion</keyword>
<comment type="subcellular location">
    <subcellularLocation>
        <location evidence="1">Membrane</location>
        <topology evidence="1">Single-pass membrane protein</topology>
    </subcellularLocation>
</comment>
<evidence type="ECO:0000256" key="10">
    <source>
        <dbReference type="ARBA" id="ARBA00023157"/>
    </source>
</evidence>
<organism evidence="15">
    <name type="scientific">Enterobius vermicularis</name>
    <name type="common">Human pinworm</name>
    <dbReference type="NCBI Taxonomy" id="51028"/>
    <lineage>
        <taxon>Eukaryota</taxon>
        <taxon>Metazoa</taxon>
        <taxon>Ecdysozoa</taxon>
        <taxon>Nematoda</taxon>
        <taxon>Chromadorea</taxon>
        <taxon>Rhabditida</taxon>
        <taxon>Spirurina</taxon>
        <taxon>Oxyuridomorpha</taxon>
        <taxon>Oxyuroidea</taxon>
        <taxon>Oxyuridae</taxon>
        <taxon>Enterobius</taxon>
    </lineage>
</organism>
<feature type="domain" description="Cadherin" evidence="12">
    <location>
        <begin position="32"/>
        <end position="100"/>
    </location>
</feature>
<keyword evidence="3" id="KW-0812">Transmembrane</keyword>
<dbReference type="InterPro" id="IPR050971">
    <property type="entry name" value="Cadherin-domain_protein"/>
</dbReference>
<gene>
    <name evidence="13" type="ORF">EVEC_LOCUS11675</name>
</gene>
<dbReference type="GO" id="GO:0007411">
    <property type="term" value="P:axon guidance"/>
    <property type="evidence" value="ECO:0007669"/>
    <property type="project" value="UniProtKB-ARBA"/>
</dbReference>
<dbReference type="GO" id="GO:0005911">
    <property type="term" value="C:cell-cell junction"/>
    <property type="evidence" value="ECO:0007669"/>
    <property type="project" value="TreeGrafter"/>
</dbReference>
<dbReference type="STRING" id="51028.A0A0N4VND0"/>